<feature type="compositionally biased region" description="Pro residues" evidence="1">
    <location>
        <begin position="194"/>
        <end position="205"/>
    </location>
</feature>
<comment type="caution">
    <text evidence="2">The sequence shown here is derived from an EMBL/GenBank/DDBJ whole genome shotgun (WGS) entry which is preliminary data.</text>
</comment>
<dbReference type="AlphaFoldDB" id="A0A8K0H687"/>
<reference evidence="2" key="1">
    <citation type="submission" date="2020-03" db="EMBL/GenBank/DDBJ databases">
        <title>A high-quality chromosome-level genome assembly of a woody plant with both climbing and erect habits, Rhamnella rubrinervis.</title>
        <authorList>
            <person name="Lu Z."/>
            <person name="Yang Y."/>
            <person name="Zhu X."/>
            <person name="Sun Y."/>
        </authorList>
    </citation>
    <scope>NUCLEOTIDE SEQUENCE</scope>
    <source>
        <strain evidence="2">BYM</strain>
        <tissue evidence="2">Leaf</tissue>
    </source>
</reference>
<accession>A0A8K0H687</accession>
<keyword evidence="3" id="KW-1185">Reference proteome</keyword>
<gene>
    <name evidence="2" type="ORF">FNV43_RR11680</name>
</gene>
<proteinExistence type="predicted"/>
<evidence type="ECO:0000313" key="2">
    <source>
        <dbReference type="EMBL" id="KAF3446501.1"/>
    </source>
</evidence>
<feature type="region of interest" description="Disordered" evidence="1">
    <location>
        <begin position="128"/>
        <end position="205"/>
    </location>
</feature>
<dbReference type="EMBL" id="VOIH02000005">
    <property type="protein sequence ID" value="KAF3446501.1"/>
    <property type="molecule type" value="Genomic_DNA"/>
</dbReference>
<dbReference type="Proteomes" id="UP000796880">
    <property type="component" value="Unassembled WGS sequence"/>
</dbReference>
<evidence type="ECO:0000256" key="1">
    <source>
        <dbReference type="SAM" id="MobiDB-lite"/>
    </source>
</evidence>
<sequence>MTMLNSTFLRYEHVVGTVLTTLNAGSIVFTYELLHKTMTSLVFMDPSFQSISDGTVKISFGKPSSEASSSSAKDYRMKQLSYNRLSQRIFTLDKELMDIINNMTAITSGFAAKEVEIRKLKKQLKKIDNDLNRQQCPSPLPDNDPSEADPDLAYSSIQVSQSEPPLWTCDFDRYDPIDPTEYEPHYSPNQSQPAPNPVGPTPAWY</sequence>
<evidence type="ECO:0000313" key="3">
    <source>
        <dbReference type="Proteomes" id="UP000796880"/>
    </source>
</evidence>
<organism evidence="2 3">
    <name type="scientific">Rhamnella rubrinervis</name>
    <dbReference type="NCBI Taxonomy" id="2594499"/>
    <lineage>
        <taxon>Eukaryota</taxon>
        <taxon>Viridiplantae</taxon>
        <taxon>Streptophyta</taxon>
        <taxon>Embryophyta</taxon>
        <taxon>Tracheophyta</taxon>
        <taxon>Spermatophyta</taxon>
        <taxon>Magnoliopsida</taxon>
        <taxon>eudicotyledons</taxon>
        <taxon>Gunneridae</taxon>
        <taxon>Pentapetalae</taxon>
        <taxon>rosids</taxon>
        <taxon>fabids</taxon>
        <taxon>Rosales</taxon>
        <taxon>Rhamnaceae</taxon>
        <taxon>rhamnoid group</taxon>
        <taxon>Rhamneae</taxon>
        <taxon>Rhamnella</taxon>
    </lineage>
</organism>
<dbReference type="OrthoDB" id="1720991at2759"/>
<protein>
    <submittedName>
        <fullName evidence="2">Uncharacterized protein</fullName>
    </submittedName>
</protein>
<name>A0A8K0H687_9ROSA</name>